<evidence type="ECO:0000256" key="4">
    <source>
        <dbReference type="ARBA" id="ARBA00022968"/>
    </source>
</evidence>
<evidence type="ECO:0000259" key="9">
    <source>
        <dbReference type="PROSITE" id="PS50041"/>
    </source>
</evidence>
<comment type="subcellular location">
    <subcellularLocation>
        <location evidence="1">Cell membrane</location>
        <topology evidence="1">Single-pass type II membrane protein</topology>
    </subcellularLocation>
</comment>
<evidence type="ECO:0000256" key="1">
    <source>
        <dbReference type="ARBA" id="ARBA00004401"/>
    </source>
</evidence>
<evidence type="ECO:0000256" key="6">
    <source>
        <dbReference type="ARBA" id="ARBA00023136"/>
    </source>
</evidence>
<keyword evidence="7" id="KW-0325">Glycoprotein</keyword>
<accession>A0A8C6RLG2</accession>
<dbReference type="OMA" id="RSTKWQV"/>
<dbReference type="PANTHER" id="PTHR22800:SF250">
    <property type="entry name" value="KILLER CELL LECTIN-LIKE RECEPTOR SUBFAMILY I MEMBER 1"/>
    <property type="match status" value="1"/>
</dbReference>
<dbReference type="InterPro" id="IPR016187">
    <property type="entry name" value="CTDL_fold"/>
</dbReference>
<dbReference type="PROSITE" id="PS50041">
    <property type="entry name" value="C_TYPE_LECTIN_2"/>
    <property type="match status" value="1"/>
</dbReference>
<dbReference type="GO" id="GO:0045954">
    <property type="term" value="P:positive regulation of natural killer cell mediated cytotoxicity"/>
    <property type="evidence" value="ECO:0007669"/>
    <property type="project" value="TreeGrafter"/>
</dbReference>
<keyword evidence="5 8" id="KW-1133">Transmembrane helix</keyword>
<keyword evidence="4" id="KW-0735">Signal-anchor</keyword>
<organism evidence="10 11">
    <name type="scientific">Nannospalax galili</name>
    <name type="common">Northern Israeli blind subterranean mole rat</name>
    <name type="synonym">Spalax galili</name>
    <dbReference type="NCBI Taxonomy" id="1026970"/>
    <lineage>
        <taxon>Eukaryota</taxon>
        <taxon>Metazoa</taxon>
        <taxon>Chordata</taxon>
        <taxon>Craniata</taxon>
        <taxon>Vertebrata</taxon>
        <taxon>Euteleostomi</taxon>
        <taxon>Mammalia</taxon>
        <taxon>Eutheria</taxon>
        <taxon>Euarchontoglires</taxon>
        <taxon>Glires</taxon>
        <taxon>Rodentia</taxon>
        <taxon>Myomorpha</taxon>
        <taxon>Muroidea</taxon>
        <taxon>Spalacidae</taxon>
        <taxon>Spalacinae</taxon>
        <taxon>Nannospalax</taxon>
    </lineage>
</organism>
<dbReference type="Pfam" id="PF00059">
    <property type="entry name" value="Lectin_C"/>
    <property type="match status" value="1"/>
</dbReference>
<dbReference type="Proteomes" id="UP000694381">
    <property type="component" value="Unassembled WGS sequence"/>
</dbReference>
<sequence length="245" mass="28319">MSQNKYIANKQEITYADIKLSKSQQKQRIVKAEQSPAIESEEQVNYVELKFHRTSHVQHRKWLGGRRERMPQTTAWRVVTGILGVLCMVLMTTVGILLPKLFSSQEDQSREYSHTPPLCPADNEPSCDLCSRDWIATGNSYYHGFNKTKTWAESQAECAELDSHLLKIDTEEELENLSLFGIKGWIHLKMNETDGFWLWENGSKIQSISQNNSLRKNCSCPYMRGNHIYAENCSSRKQYTCEFNI</sequence>
<dbReference type="PANTHER" id="PTHR22800">
    <property type="entry name" value="C-TYPE LECTIN PROTEINS"/>
    <property type="match status" value="1"/>
</dbReference>
<evidence type="ECO:0000256" key="7">
    <source>
        <dbReference type="ARBA" id="ARBA00023180"/>
    </source>
</evidence>
<evidence type="ECO:0000256" key="8">
    <source>
        <dbReference type="SAM" id="Phobius"/>
    </source>
</evidence>
<keyword evidence="3" id="KW-0430">Lectin</keyword>
<feature type="transmembrane region" description="Helical" evidence="8">
    <location>
        <begin position="75"/>
        <end position="98"/>
    </location>
</feature>
<keyword evidence="11" id="KW-1185">Reference proteome</keyword>
<keyword evidence="2 8" id="KW-0812">Transmembrane</keyword>
<reference evidence="10" key="2">
    <citation type="submission" date="2025-09" db="UniProtKB">
        <authorList>
            <consortium name="Ensembl"/>
        </authorList>
    </citation>
    <scope>IDENTIFICATION</scope>
</reference>
<evidence type="ECO:0000313" key="10">
    <source>
        <dbReference type="Ensembl" id="ENSNGAP00000018997.1"/>
    </source>
</evidence>
<name>A0A8C6RLG2_NANGA</name>
<proteinExistence type="predicted"/>
<keyword evidence="6 8" id="KW-0472">Membrane</keyword>
<dbReference type="InterPro" id="IPR016186">
    <property type="entry name" value="C-type_lectin-like/link_sf"/>
</dbReference>
<evidence type="ECO:0000256" key="5">
    <source>
        <dbReference type="ARBA" id="ARBA00022989"/>
    </source>
</evidence>
<dbReference type="AlphaFoldDB" id="A0A8C6RLG2"/>
<dbReference type="GeneTree" id="ENSGT00940000164228"/>
<dbReference type="GO" id="GO:0005886">
    <property type="term" value="C:plasma membrane"/>
    <property type="evidence" value="ECO:0007669"/>
    <property type="project" value="UniProtKB-SubCell"/>
</dbReference>
<dbReference type="Ensembl" id="ENSNGAT00000024655.1">
    <property type="protein sequence ID" value="ENSNGAP00000018997.1"/>
    <property type="gene ID" value="ENSNGAG00000018953.1"/>
</dbReference>
<dbReference type="InterPro" id="IPR050919">
    <property type="entry name" value="NKG2/CD94_NK_receptors"/>
</dbReference>
<evidence type="ECO:0000256" key="2">
    <source>
        <dbReference type="ARBA" id="ARBA00022692"/>
    </source>
</evidence>
<evidence type="ECO:0000313" key="11">
    <source>
        <dbReference type="Proteomes" id="UP000694381"/>
    </source>
</evidence>
<dbReference type="InterPro" id="IPR001304">
    <property type="entry name" value="C-type_lectin-like"/>
</dbReference>
<reference evidence="10" key="1">
    <citation type="submission" date="2025-08" db="UniProtKB">
        <authorList>
            <consortium name="Ensembl"/>
        </authorList>
    </citation>
    <scope>IDENTIFICATION</scope>
</reference>
<protein>
    <recommendedName>
        <fullName evidence="9">C-type lectin domain-containing protein</fullName>
    </recommendedName>
</protein>
<dbReference type="SUPFAM" id="SSF56436">
    <property type="entry name" value="C-type lectin-like"/>
    <property type="match status" value="1"/>
</dbReference>
<dbReference type="GO" id="GO:0002223">
    <property type="term" value="P:stimulatory C-type lectin receptor signaling pathway"/>
    <property type="evidence" value="ECO:0007669"/>
    <property type="project" value="TreeGrafter"/>
</dbReference>
<dbReference type="InterPro" id="IPR033992">
    <property type="entry name" value="NKR-like_CTLD"/>
</dbReference>
<dbReference type="CDD" id="cd03593">
    <property type="entry name" value="CLECT_NK_receptors_like"/>
    <property type="match status" value="1"/>
</dbReference>
<dbReference type="Gene3D" id="3.10.100.10">
    <property type="entry name" value="Mannose-Binding Protein A, subunit A"/>
    <property type="match status" value="1"/>
</dbReference>
<evidence type="ECO:0000256" key="3">
    <source>
        <dbReference type="ARBA" id="ARBA00022734"/>
    </source>
</evidence>
<dbReference type="GO" id="GO:0030246">
    <property type="term" value="F:carbohydrate binding"/>
    <property type="evidence" value="ECO:0007669"/>
    <property type="project" value="UniProtKB-KW"/>
</dbReference>
<dbReference type="SMART" id="SM00034">
    <property type="entry name" value="CLECT"/>
    <property type="match status" value="1"/>
</dbReference>
<feature type="domain" description="C-type lectin" evidence="9">
    <location>
        <begin position="136"/>
        <end position="242"/>
    </location>
</feature>